<gene>
    <name evidence="1" type="ORF">SAMN06265348_11227</name>
</gene>
<proteinExistence type="predicted"/>
<dbReference type="InterPro" id="IPR036890">
    <property type="entry name" value="HATPase_C_sf"/>
</dbReference>
<accession>A0A521FG73</accession>
<evidence type="ECO:0000313" key="2">
    <source>
        <dbReference type="Proteomes" id="UP000320300"/>
    </source>
</evidence>
<name>A0A521FG73_9SPHI</name>
<organism evidence="1 2">
    <name type="scientific">Pedobacter westerhofensis</name>
    <dbReference type="NCBI Taxonomy" id="425512"/>
    <lineage>
        <taxon>Bacteria</taxon>
        <taxon>Pseudomonadati</taxon>
        <taxon>Bacteroidota</taxon>
        <taxon>Sphingobacteriia</taxon>
        <taxon>Sphingobacteriales</taxon>
        <taxon>Sphingobacteriaceae</taxon>
        <taxon>Pedobacter</taxon>
    </lineage>
</organism>
<dbReference type="SUPFAM" id="SSF55874">
    <property type="entry name" value="ATPase domain of HSP90 chaperone/DNA topoisomerase II/histidine kinase"/>
    <property type="match status" value="1"/>
</dbReference>
<dbReference type="EMBL" id="FXTN01000012">
    <property type="protein sequence ID" value="SMO95193.1"/>
    <property type="molecule type" value="Genomic_DNA"/>
</dbReference>
<evidence type="ECO:0008006" key="3">
    <source>
        <dbReference type="Google" id="ProtNLM"/>
    </source>
</evidence>
<dbReference type="Gene3D" id="3.30.565.10">
    <property type="entry name" value="Histidine kinase-like ATPase, C-terminal domain"/>
    <property type="match status" value="1"/>
</dbReference>
<sequence length="77" mass="8545">MAGLIPQLVPSHELIITMDESRMVSIGKLRMEQVLIKIVCNAAKYSPGAKQILLDARFMENGDLLFSVTDQRIGISE</sequence>
<protein>
    <recommendedName>
        <fullName evidence="3">Histidine kinase-, DNA gyrase B-, and HSP90-like ATPase</fullName>
    </recommendedName>
</protein>
<keyword evidence="2" id="KW-1185">Reference proteome</keyword>
<dbReference type="Proteomes" id="UP000320300">
    <property type="component" value="Unassembled WGS sequence"/>
</dbReference>
<evidence type="ECO:0000313" key="1">
    <source>
        <dbReference type="EMBL" id="SMO95193.1"/>
    </source>
</evidence>
<dbReference type="RefSeq" id="WP_142530243.1">
    <property type="nucleotide sequence ID" value="NZ_CBCSJO010000011.1"/>
</dbReference>
<reference evidence="1 2" key="1">
    <citation type="submission" date="2017-05" db="EMBL/GenBank/DDBJ databases">
        <authorList>
            <person name="Varghese N."/>
            <person name="Submissions S."/>
        </authorList>
    </citation>
    <scope>NUCLEOTIDE SEQUENCE [LARGE SCALE GENOMIC DNA]</scope>
    <source>
        <strain evidence="1 2">DSM 19036</strain>
    </source>
</reference>
<dbReference type="AlphaFoldDB" id="A0A521FG73"/>